<sequence length="91" mass="9653">MPRQILSVDRSVRDCEIPLASATHNVPASADFSATRIVGGDWLPEATTERVEAVTVASELFEIYSSNLVGTGFGDAPTKAPPIPGCGQRPR</sequence>
<organism evidence="1 2">
    <name type="scientific">Candidatus Accumulibacter aalborgensis</name>
    <dbReference type="NCBI Taxonomy" id="1860102"/>
    <lineage>
        <taxon>Bacteria</taxon>
        <taxon>Pseudomonadati</taxon>
        <taxon>Pseudomonadota</taxon>
        <taxon>Betaproteobacteria</taxon>
        <taxon>Candidatus Accumulibacter</taxon>
    </lineage>
</organism>
<dbReference type="Proteomes" id="UP000199169">
    <property type="component" value="Unassembled WGS sequence"/>
</dbReference>
<proteinExistence type="predicted"/>
<evidence type="ECO:0000313" key="2">
    <source>
        <dbReference type="Proteomes" id="UP000199169"/>
    </source>
</evidence>
<dbReference type="RefSeq" id="WP_186406043.1">
    <property type="nucleotide sequence ID" value="NZ_FLQX01000054.1"/>
</dbReference>
<dbReference type="EMBL" id="FLQX01000054">
    <property type="protein sequence ID" value="SBT04490.1"/>
    <property type="molecule type" value="Genomic_DNA"/>
</dbReference>
<accession>A0A1A8XH56</accession>
<protein>
    <submittedName>
        <fullName evidence="1">Uncharacterized protein</fullName>
    </submittedName>
</protein>
<dbReference type="AlphaFoldDB" id="A0A1A8XH56"/>
<keyword evidence="2" id="KW-1185">Reference proteome</keyword>
<gene>
    <name evidence="1" type="ORF">ACCAA_1470001</name>
</gene>
<evidence type="ECO:0000313" key="1">
    <source>
        <dbReference type="EMBL" id="SBT04490.1"/>
    </source>
</evidence>
<reference evidence="1 2" key="1">
    <citation type="submission" date="2016-06" db="EMBL/GenBank/DDBJ databases">
        <authorList>
            <person name="Kjaerup R.B."/>
            <person name="Dalgaard T.S."/>
            <person name="Juul-Madsen H.R."/>
        </authorList>
    </citation>
    <scope>NUCLEOTIDE SEQUENCE [LARGE SCALE GENOMIC DNA]</scope>
    <source>
        <strain evidence="1">3</strain>
    </source>
</reference>
<name>A0A1A8XH56_9PROT</name>